<comment type="caution">
    <text evidence="3">The sequence shown here is derived from an EMBL/GenBank/DDBJ whole genome shotgun (WGS) entry which is preliminary data.</text>
</comment>
<dbReference type="STRING" id="1367422.A0A178Z455"/>
<keyword evidence="4" id="KW-1185">Reference proteome</keyword>
<organism evidence="3 4">
    <name type="scientific">Fonsecaea erecta</name>
    <dbReference type="NCBI Taxonomy" id="1367422"/>
    <lineage>
        <taxon>Eukaryota</taxon>
        <taxon>Fungi</taxon>
        <taxon>Dikarya</taxon>
        <taxon>Ascomycota</taxon>
        <taxon>Pezizomycotina</taxon>
        <taxon>Eurotiomycetes</taxon>
        <taxon>Chaetothyriomycetidae</taxon>
        <taxon>Chaetothyriales</taxon>
        <taxon>Herpotrichiellaceae</taxon>
        <taxon>Fonsecaea</taxon>
    </lineage>
</organism>
<dbReference type="SUPFAM" id="SSF75304">
    <property type="entry name" value="Amidase signature (AS) enzymes"/>
    <property type="match status" value="1"/>
</dbReference>
<proteinExistence type="predicted"/>
<dbReference type="EMBL" id="LVYI01000018">
    <property type="protein sequence ID" value="OAP53885.1"/>
    <property type="molecule type" value="Genomic_DNA"/>
</dbReference>
<sequence length="158" mass="16317">MPAVITPIMATRIQPCAESRSNARRPRQDETESCQTTSPGENITSGYSAVGGQVRSAYTRGNVNPDDSSDGHSNPSGSSSGSAVAVSAGYSPFSIGTETDGSLIVPAGRAALYTIKPTIGLVPQARIVPISSTFDSAGPMAKTPYDMAVLLDVIIDPE</sequence>
<dbReference type="PANTHER" id="PTHR42678">
    <property type="entry name" value="AMIDASE"/>
    <property type="match status" value="1"/>
</dbReference>
<name>A0A178Z455_9EURO</name>
<dbReference type="Proteomes" id="UP000078343">
    <property type="component" value="Unassembled WGS sequence"/>
</dbReference>
<evidence type="ECO:0000259" key="2">
    <source>
        <dbReference type="Pfam" id="PF01425"/>
    </source>
</evidence>
<dbReference type="AlphaFoldDB" id="A0A178Z455"/>
<dbReference type="GeneID" id="30016074"/>
<evidence type="ECO:0000256" key="1">
    <source>
        <dbReference type="SAM" id="MobiDB-lite"/>
    </source>
</evidence>
<reference evidence="3 4" key="1">
    <citation type="submission" date="2016-04" db="EMBL/GenBank/DDBJ databases">
        <title>Draft genome of Fonsecaea erecta CBS 125763.</title>
        <authorList>
            <person name="Weiss V.A."/>
            <person name="Vicente V.A."/>
            <person name="Raittz R.T."/>
            <person name="Moreno L.F."/>
            <person name="De Souza E.M."/>
            <person name="Pedrosa F.O."/>
            <person name="Steffens M.B."/>
            <person name="Faoro H."/>
            <person name="Tadra-Sfeir M.Z."/>
            <person name="Najafzadeh M.J."/>
            <person name="Felipe M.S."/>
            <person name="Teixeira M."/>
            <person name="Sun J."/>
            <person name="Xi L."/>
            <person name="Gomes R."/>
            <person name="De Azevedo C.M."/>
            <person name="Salgado C.G."/>
            <person name="Da Silva M.B."/>
            <person name="Nascimento M.F."/>
            <person name="Queiroz-Telles F."/>
            <person name="Attili D.S."/>
            <person name="Gorbushina A."/>
        </authorList>
    </citation>
    <scope>NUCLEOTIDE SEQUENCE [LARGE SCALE GENOMIC DNA]</scope>
    <source>
        <strain evidence="3 4">CBS 125763</strain>
    </source>
</reference>
<evidence type="ECO:0000313" key="4">
    <source>
        <dbReference type="Proteomes" id="UP000078343"/>
    </source>
</evidence>
<feature type="compositionally biased region" description="Polar residues" evidence="1">
    <location>
        <begin position="33"/>
        <end position="47"/>
    </location>
</feature>
<gene>
    <name evidence="3" type="ORF">AYL99_11907</name>
</gene>
<evidence type="ECO:0000313" key="3">
    <source>
        <dbReference type="EMBL" id="OAP53885.1"/>
    </source>
</evidence>
<dbReference type="RefSeq" id="XP_018687252.1">
    <property type="nucleotide sequence ID" value="XM_018843411.1"/>
</dbReference>
<dbReference type="InterPro" id="IPR036928">
    <property type="entry name" value="AS_sf"/>
</dbReference>
<accession>A0A178Z455</accession>
<feature type="domain" description="Amidase" evidence="2">
    <location>
        <begin position="64"/>
        <end position="156"/>
    </location>
</feature>
<dbReference type="InterPro" id="IPR023631">
    <property type="entry name" value="Amidase_dom"/>
</dbReference>
<dbReference type="Pfam" id="PF01425">
    <property type="entry name" value="Amidase"/>
    <property type="match status" value="1"/>
</dbReference>
<dbReference type="PANTHER" id="PTHR42678:SF34">
    <property type="entry name" value="OS04G0183300 PROTEIN"/>
    <property type="match status" value="1"/>
</dbReference>
<feature type="region of interest" description="Disordered" evidence="1">
    <location>
        <begin position="1"/>
        <end position="84"/>
    </location>
</feature>
<protein>
    <recommendedName>
        <fullName evidence="2">Amidase domain-containing protein</fullName>
    </recommendedName>
</protein>
<dbReference type="Gene3D" id="3.90.1300.10">
    <property type="entry name" value="Amidase signature (AS) domain"/>
    <property type="match status" value="1"/>
</dbReference>
<feature type="compositionally biased region" description="Low complexity" evidence="1">
    <location>
        <begin position="71"/>
        <end position="84"/>
    </location>
</feature>
<dbReference type="OrthoDB" id="566138at2759"/>